<proteinExistence type="predicted"/>
<organism evidence="8 9">
    <name type="scientific">Dioszegia hungarica</name>
    <dbReference type="NCBI Taxonomy" id="4972"/>
    <lineage>
        <taxon>Eukaryota</taxon>
        <taxon>Fungi</taxon>
        <taxon>Dikarya</taxon>
        <taxon>Basidiomycota</taxon>
        <taxon>Agaricomycotina</taxon>
        <taxon>Tremellomycetes</taxon>
        <taxon>Tremellales</taxon>
        <taxon>Bulleribasidiaceae</taxon>
        <taxon>Dioszegia</taxon>
    </lineage>
</organism>
<keyword evidence="3 7" id="KW-1133">Transmembrane helix</keyword>
<evidence type="ECO:0000313" key="8">
    <source>
        <dbReference type="EMBL" id="KAI9639072.1"/>
    </source>
</evidence>
<dbReference type="GO" id="GO:0006629">
    <property type="term" value="P:lipid metabolic process"/>
    <property type="evidence" value="ECO:0007669"/>
    <property type="project" value="UniProtKB-KW"/>
</dbReference>
<sequence length="368" mass="39402">MEKFSQWRDPATGINPFVPVRTSSSALSTLLLPVGLVLALLRGVLLAGVVLLHVILVEGLCALFKPVPALYRPLSSLFTAITCRLALGCLGYFWINAETASAKRGAQGVAQAVREPKKGDLIVSNWTSYVEVLYLAFRYNPTFLLPIFSPAPPSSTPLTGRHTGTGSAQLSTTLPQPPFLGYRPFTLFSMLRRTGCLPEVCSTPPVGMYKTLKEARRAEAGVVCLFPEGTTGNGRAVLRVSEGVLADGDVGSGEGVVWVKYAKHTNACPLPQPLPHLYSILSSFTSNSLLIRTLHPSASPSSPSFLPSDILSSISGGLEGVGRDGTGAWREAVMAVLAETGRTRRVRGMGWVEKGSFLEYARTGKKGR</sequence>
<evidence type="ECO:0000256" key="2">
    <source>
        <dbReference type="ARBA" id="ARBA00022692"/>
    </source>
</evidence>
<keyword evidence="2 7" id="KW-0812">Transmembrane</keyword>
<dbReference type="Proteomes" id="UP001164286">
    <property type="component" value="Unassembled WGS sequence"/>
</dbReference>
<keyword evidence="9" id="KW-1185">Reference proteome</keyword>
<dbReference type="PANTHER" id="PTHR23063:SF60">
    <property type="entry name" value="LYSOPHOSPHATIDIC ACID:OLEOYL-COA ACYLTRANSFERASE 1"/>
    <property type="match status" value="1"/>
</dbReference>
<evidence type="ECO:0000256" key="3">
    <source>
        <dbReference type="ARBA" id="ARBA00022989"/>
    </source>
</evidence>
<feature type="transmembrane region" description="Helical" evidence="7">
    <location>
        <begin position="30"/>
        <end position="56"/>
    </location>
</feature>
<dbReference type="GO" id="GO:0016746">
    <property type="term" value="F:acyltransferase activity"/>
    <property type="evidence" value="ECO:0007669"/>
    <property type="project" value="UniProtKB-KW"/>
</dbReference>
<protein>
    <recommendedName>
        <fullName evidence="10">Phospholipid/glycerol acyltransferase domain-containing protein</fullName>
    </recommendedName>
</protein>
<evidence type="ECO:0000256" key="4">
    <source>
        <dbReference type="ARBA" id="ARBA00023098"/>
    </source>
</evidence>
<evidence type="ECO:0000256" key="1">
    <source>
        <dbReference type="ARBA" id="ARBA00022679"/>
    </source>
</evidence>
<comment type="caution">
    <text evidence="8">The sequence shown here is derived from an EMBL/GenBank/DDBJ whole genome shotgun (WGS) entry which is preliminary data.</text>
</comment>
<evidence type="ECO:0000256" key="7">
    <source>
        <dbReference type="SAM" id="Phobius"/>
    </source>
</evidence>
<keyword evidence="6" id="KW-0012">Acyltransferase</keyword>
<evidence type="ECO:0000313" key="9">
    <source>
        <dbReference type="Proteomes" id="UP001164286"/>
    </source>
</evidence>
<evidence type="ECO:0000256" key="6">
    <source>
        <dbReference type="ARBA" id="ARBA00023315"/>
    </source>
</evidence>
<evidence type="ECO:0000256" key="5">
    <source>
        <dbReference type="ARBA" id="ARBA00023136"/>
    </source>
</evidence>
<dbReference type="EMBL" id="JAKWFO010000001">
    <property type="protein sequence ID" value="KAI9639072.1"/>
    <property type="molecule type" value="Genomic_DNA"/>
</dbReference>
<dbReference type="RefSeq" id="XP_052948849.1">
    <property type="nucleotide sequence ID" value="XM_053090551.1"/>
</dbReference>
<keyword evidence="1" id="KW-0808">Transferase</keyword>
<feature type="transmembrane region" description="Helical" evidence="7">
    <location>
        <begin position="76"/>
        <end position="95"/>
    </location>
</feature>
<dbReference type="AlphaFoldDB" id="A0AA38LWT5"/>
<keyword evidence="4" id="KW-0443">Lipid metabolism</keyword>
<gene>
    <name evidence="8" type="ORF">MKK02DRAFT_39348</name>
</gene>
<accession>A0AA38LWT5</accession>
<reference evidence="8" key="1">
    <citation type="journal article" date="2022" name="G3 (Bethesda)">
        <title>High quality genome of the basidiomycete yeast Dioszegia hungarica PDD-24b-2 isolated from cloud water.</title>
        <authorList>
            <person name="Jarrige D."/>
            <person name="Haridas S."/>
            <person name="Bleykasten-Grosshans C."/>
            <person name="Joly M."/>
            <person name="Nadalig T."/>
            <person name="Sancelme M."/>
            <person name="Vuilleumier S."/>
            <person name="Grigoriev I.V."/>
            <person name="Amato P."/>
            <person name="Bringel F."/>
        </authorList>
    </citation>
    <scope>NUCLEOTIDE SEQUENCE</scope>
    <source>
        <strain evidence="8">PDD-24b-2</strain>
    </source>
</reference>
<dbReference type="GeneID" id="77729756"/>
<dbReference type="PANTHER" id="PTHR23063">
    <property type="entry name" value="PHOSPHOLIPID ACYLTRANSFERASE"/>
    <property type="match status" value="1"/>
</dbReference>
<name>A0AA38LWT5_9TREE</name>
<evidence type="ECO:0008006" key="10">
    <source>
        <dbReference type="Google" id="ProtNLM"/>
    </source>
</evidence>
<keyword evidence="5 7" id="KW-0472">Membrane</keyword>